<protein>
    <submittedName>
        <fullName evidence="1">Uncharacterized protein</fullName>
    </submittedName>
</protein>
<dbReference type="EMBL" id="PRFC01000330">
    <property type="protein sequence ID" value="PWU91928.1"/>
    <property type="molecule type" value="Genomic_DNA"/>
</dbReference>
<organism evidence="1 2">
    <name type="scientific">Trypanosoma cruzi</name>
    <dbReference type="NCBI Taxonomy" id="5693"/>
    <lineage>
        <taxon>Eukaryota</taxon>
        <taxon>Discoba</taxon>
        <taxon>Euglenozoa</taxon>
        <taxon>Kinetoplastea</taxon>
        <taxon>Metakinetoplastina</taxon>
        <taxon>Trypanosomatida</taxon>
        <taxon>Trypanosomatidae</taxon>
        <taxon>Trypanosoma</taxon>
        <taxon>Schizotrypanum</taxon>
    </lineage>
</organism>
<dbReference type="VEuPathDB" id="TriTrypDB:ECC02_006193"/>
<accession>A0A2V2VA27</accession>
<evidence type="ECO:0000313" key="2">
    <source>
        <dbReference type="Proteomes" id="UP000246078"/>
    </source>
</evidence>
<dbReference type="VEuPathDB" id="TriTrypDB:C4B63_53g147"/>
<dbReference type="Proteomes" id="UP000246078">
    <property type="component" value="Unassembled WGS sequence"/>
</dbReference>
<dbReference type="VEuPathDB" id="TriTrypDB:TcCLB.404001.10"/>
<dbReference type="VEuPathDB" id="TriTrypDB:TcG_02541"/>
<proteinExistence type="predicted"/>
<dbReference type="VEuPathDB" id="TriTrypDB:Tc_MARK_1160"/>
<sequence>MKSFMKRCCERSAVLMNVELSRRRCCHPSPVLFGIAVYQSFLRCALPATVRGVKEVQEVTHHSPLQEQELQLERTALDMWIKDVMELFCGMIFRWDLGVGQPVLGTPANEFILAVGNESDPTSLDDLENTLHDGTAALWVLREAMVLVLLLLWALHSCSACE</sequence>
<dbReference type="VEuPathDB" id="TriTrypDB:TcCL_ESM09292"/>
<dbReference type="VEuPathDB" id="TriTrypDB:TCSYLVIO_002441"/>
<reference evidence="1 2" key="1">
    <citation type="journal article" date="2018" name="Microb. Genom.">
        <title>Expanding an expanded genome: long-read sequencing of Trypanosoma cruzi.</title>
        <authorList>
            <person name="Berna L."/>
            <person name="Rodriguez M."/>
            <person name="Chiribao M.L."/>
            <person name="Parodi-Talice A."/>
            <person name="Pita S."/>
            <person name="Rijo G."/>
            <person name="Alvarez-Valin F."/>
            <person name="Robello C."/>
        </authorList>
    </citation>
    <scope>NUCLEOTIDE SEQUENCE [LARGE SCALE GENOMIC DNA]</scope>
    <source>
        <strain evidence="1 2">TCC</strain>
    </source>
</reference>
<dbReference type="VEuPathDB" id="TriTrypDB:C3747_330g16"/>
<dbReference type="VEuPathDB" id="TriTrypDB:TCDM_08839"/>
<evidence type="ECO:0000313" key="1">
    <source>
        <dbReference type="EMBL" id="PWU91928.1"/>
    </source>
</evidence>
<dbReference type="VEuPathDB" id="TriTrypDB:TcBrA4_0117020"/>
<gene>
    <name evidence="1" type="ORF">C3747_330g16</name>
</gene>
<dbReference type="AlphaFoldDB" id="A0A2V2VA27"/>
<dbReference type="VEuPathDB" id="TriTrypDB:TcCLB.508533.20"/>
<name>A0A2V2VA27_TRYCR</name>
<dbReference type="VEuPathDB" id="TriTrypDB:BCY84_00541"/>
<comment type="caution">
    <text evidence="1">The sequence shown here is derived from an EMBL/GenBank/DDBJ whole genome shotgun (WGS) entry which is preliminary data.</text>
</comment>